<evidence type="ECO:0000313" key="2">
    <source>
        <dbReference type="Proteomes" id="UP000054549"/>
    </source>
</evidence>
<accession>A0A0C2T0B9</accession>
<dbReference type="Proteomes" id="UP000054549">
    <property type="component" value="Unassembled WGS sequence"/>
</dbReference>
<name>A0A0C2T0B9_AMAMK</name>
<gene>
    <name evidence="1" type="ORF">M378DRAFT_964529</name>
</gene>
<reference evidence="1 2" key="1">
    <citation type="submission" date="2014-04" db="EMBL/GenBank/DDBJ databases">
        <title>Evolutionary Origins and Diversification of the Mycorrhizal Mutualists.</title>
        <authorList>
            <consortium name="DOE Joint Genome Institute"/>
            <consortium name="Mycorrhizal Genomics Consortium"/>
            <person name="Kohler A."/>
            <person name="Kuo A."/>
            <person name="Nagy L.G."/>
            <person name="Floudas D."/>
            <person name="Copeland A."/>
            <person name="Barry K.W."/>
            <person name="Cichocki N."/>
            <person name="Veneault-Fourrey C."/>
            <person name="LaButti K."/>
            <person name="Lindquist E.A."/>
            <person name="Lipzen A."/>
            <person name="Lundell T."/>
            <person name="Morin E."/>
            <person name="Murat C."/>
            <person name="Riley R."/>
            <person name="Ohm R."/>
            <person name="Sun H."/>
            <person name="Tunlid A."/>
            <person name="Henrissat B."/>
            <person name="Grigoriev I.V."/>
            <person name="Hibbett D.S."/>
            <person name="Martin F."/>
        </authorList>
    </citation>
    <scope>NUCLEOTIDE SEQUENCE [LARGE SCALE GENOMIC DNA]</scope>
    <source>
        <strain evidence="1 2">Koide BX008</strain>
    </source>
</reference>
<organism evidence="1 2">
    <name type="scientific">Amanita muscaria (strain Koide BX008)</name>
    <dbReference type="NCBI Taxonomy" id="946122"/>
    <lineage>
        <taxon>Eukaryota</taxon>
        <taxon>Fungi</taxon>
        <taxon>Dikarya</taxon>
        <taxon>Basidiomycota</taxon>
        <taxon>Agaricomycotina</taxon>
        <taxon>Agaricomycetes</taxon>
        <taxon>Agaricomycetidae</taxon>
        <taxon>Agaricales</taxon>
        <taxon>Pluteineae</taxon>
        <taxon>Amanitaceae</taxon>
        <taxon>Amanita</taxon>
    </lineage>
</organism>
<dbReference type="EMBL" id="KN818308">
    <property type="protein sequence ID" value="KIL59874.1"/>
    <property type="molecule type" value="Genomic_DNA"/>
</dbReference>
<proteinExistence type="predicted"/>
<evidence type="ECO:0000313" key="1">
    <source>
        <dbReference type="EMBL" id="KIL59874.1"/>
    </source>
</evidence>
<dbReference type="HOGENOM" id="CLU_1677393_0_0_1"/>
<sequence>MVAGWWPGRWEQVAPTDARPTTSPSSSQDLSCSTCAPTGTCPQAPIPNWGMILVSCSSHKEPVLFLGRLLRVRILPASNSCVLILYVQYCKASFAQLSADAPINVVEDRLDYNVCLLGLRIVCEPCLYVRGPLHAKCTRIHARQNQLLGRCSKAPIL</sequence>
<dbReference type="InParanoid" id="A0A0C2T0B9"/>
<dbReference type="AlphaFoldDB" id="A0A0C2T0B9"/>
<keyword evidence="2" id="KW-1185">Reference proteome</keyword>
<protein>
    <submittedName>
        <fullName evidence="1">Uncharacterized protein</fullName>
    </submittedName>
</protein>